<evidence type="ECO:0000313" key="1">
    <source>
        <dbReference type="EMBL" id="MBB4684760.1"/>
    </source>
</evidence>
<accession>A0A840IS90</accession>
<sequence>MESSLSFDQARTAALNEVHAAVAAVFPAGYKLADDFVPQLPCTDVSDRPTGQVHASVSFWVDSIDRTRNNAYFDALARWWTDNGWKLEVDDRPKDLFMNARRDDYLMGMQATPEGRLNIGVDSPCAWPDGTPESKS</sequence>
<dbReference type="Proteomes" id="UP000581769">
    <property type="component" value="Unassembled WGS sequence"/>
</dbReference>
<evidence type="ECO:0000313" key="2">
    <source>
        <dbReference type="Proteomes" id="UP000581769"/>
    </source>
</evidence>
<dbReference type="EMBL" id="JACHMG010000001">
    <property type="protein sequence ID" value="MBB4684760.1"/>
    <property type="molecule type" value="Genomic_DNA"/>
</dbReference>
<gene>
    <name evidence="1" type="ORF">BJY18_002245</name>
</gene>
<protein>
    <submittedName>
        <fullName evidence="1">Uncharacterized protein</fullName>
    </submittedName>
</protein>
<dbReference type="AlphaFoldDB" id="A0A840IS90"/>
<comment type="caution">
    <text evidence="1">The sequence shown here is derived from an EMBL/GenBank/DDBJ whole genome shotgun (WGS) entry which is preliminary data.</text>
</comment>
<keyword evidence="2" id="KW-1185">Reference proteome</keyword>
<organism evidence="1 2">
    <name type="scientific">Amycolatopsis jiangsuensis</name>
    <dbReference type="NCBI Taxonomy" id="1181879"/>
    <lineage>
        <taxon>Bacteria</taxon>
        <taxon>Bacillati</taxon>
        <taxon>Actinomycetota</taxon>
        <taxon>Actinomycetes</taxon>
        <taxon>Pseudonocardiales</taxon>
        <taxon>Pseudonocardiaceae</taxon>
        <taxon>Amycolatopsis</taxon>
    </lineage>
</organism>
<name>A0A840IS90_9PSEU</name>
<proteinExistence type="predicted"/>
<reference evidence="1 2" key="1">
    <citation type="submission" date="2020-08" db="EMBL/GenBank/DDBJ databases">
        <title>Sequencing the genomes of 1000 actinobacteria strains.</title>
        <authorList>
            <person name="Klenk H.-P."/>
        </authorList>
    </citation>
    <scope>NUCLEOTIDE SEQUENCE [LARGE SCALE GENOMIC DNA]</scope>
    <source>
        <strain evidence="1 2">DSM 45859</strain>
    </source>
</reference>
<dbReference type="RefSeq" id="WP_184779891.1">
    <property type="nucleotide sequence ID" value="NZ_JACHMG010000001.1"/>
</dbReference>